<proteinExistence type="predicted"/>
<evidence type="ECO:0000313" key="3">
    <source>
        <dbReference type="EMBL" id="PIO67988.1"/>
    </source>
</evidence>
<feature type="signal peptide" evidence="1">
    <location>
        <begin position="1"/>
        <end position="24"/>
    </location>
</feature>
<name>A0A2G9UCL2_TELCI</name>
<dbReference type="EMBL" id="KZ348187">
    <property type="protein sequence ID" value="PIO66554.1"/>
    <property type="molecule type" value="Genomic_DNA"/>
</dbReference>
<feature type="chain" id="PRO_5013517238" description="CHORD domain-containing protein" evidence="1">
    <location>
        <begin position="25"/>
        <end position="98"/>
    </location>
</feature>
<evidence type="ECO:0000256" key="1">
    <source>
        <dbReference type="SAM" id="SignalP"/>
    </source>
</evidence>
<evidence type="ECO:0000313" key="4">
    <source>
        <dbReference type="Proteomes" id="UP000230423"/>
    </source>
</evidence>
<dbReference type="Proteomes" id="UP000230423">
    <property type="component" value="Unassembled WGS sequence"/>
</dbReference>
<organism evidence="3 4">
    <name type="scientific">Teladorsagia circumcincta</name>
    <name type="common">Brown stomach worm</name>
    <name type="synonym">Ostertagia circumcincta</name>
    <dbReference type="NCBI Taxonomy" id="45464"/>
    <lineage>
        <taxon>Eukaryota</taxon>
        <taxon>Metazoa</taxon>
        <taxon>Ecdysozoa</taxon>
        <taxon>Nematoda</taxon>
        <taxon>Chromadorea</taxon>
        <taxon>Rhabditida</taxon>
        <taxon>Rhabditina</taxon>
        <taxon>Rhabditomorpha</taxon>
        <taxon>Strongyloidea</taxon>
        <taxon>Trichostrongylidae</taxon>
        <taxon>Teladorsagia</taxon>
    </lineage>
</organism>
<gene>
    <name evidence="3" type="ORF">TELCIR_10245</name>
    <name evidence="2" type="ORF">TELCIR_11729</name>
</gene>
<keyword evidence="4" id="KW-1185">Reference proteome</keyword>
<sequence length="98" mass="11182">MRFTSRITTTSFALSLHLIRSTWALICPIPSTSGVPIRNKTCPDFKADPTFIYCCTSKLPPTTGFYKEKHGIFCCSLADFEKERQEIAAEEFHNFIKQ</sequence>
<evidence type="ECO:0008006" key="5">
    <source>
        <dbReference type="Google" id="ProtNLM"/>
    </source>
</evidence>
<dbReference type="EMBL" id="KZ347310">
    <property type="protein sequence ID" value="PIO67988.1"/>
    <property type="molecule type" value="Genomic_DNA"/>
</dbReference>
<keyword evidence="1" id="KW-0732">Signal</keyword>
<evidence type="ECO:0000313" key="2">
    <source>
        <dbReference type="EMBL" id="PIO66554.1"/>
    </source>
</evidence>
<accession>A0A2G9UCL2</accession>
<protein>
    <recommendedName>
        <fullName evidence="5">CHORD domain-containing protein</fullName>
    </recommendedName>
</protein>
<dbReference type="OrthoDB" id="5873684at2759"/>
<dbReference type="AlphaFoldDB" id="A0A2G9UCL2"/>
<reference evidence="3 4" key="1">
    <citation type="submission" date="2015-09" db="EMBL/GenBank/DDBJ databases">
        <title>Draft genome of the parasitic nematode Teladorsagia circumcincta isolate WARC Sus (inbred).</title>
        <authorList>
            <person name="Mitreva M."/>
        </authorList>
    </citation>
    <scope>NUCLEOTIDE SEQUENCE [LARGE SCALE GENOMIC DNA]</scope>
    <source>
        <strain evidence="3 4">S</strain>
    </source>
</reference>